<dbReference type="AlphaFoldDB" id="A0A6J2YX42"/>
<organism evidence="8 9">
    <name type="scientific">Sitophilus oryzae</name>
    <name type="common">Rice weevil</name>
    <name type="synonym">Curculio oryzae</name>
    <dbReference type="NCBI Taxonomy" id="7048"/>
    <lineage>
        <taxon>Eukaryota</taxon>
        <taxon>Metazoa</taxon>
        <taxon>Ecdysozoa</taxon>
        <taxon>Arthropoda</taxon>
        <taxon>Hexapoda</taxon>
        <taxon>Insecta</taxon>
        <taxon>Pterygota</taxon>
        <taxon>Neoptera</taxon>
        <taxon>Endopterygota</taxon>
        <taxon>Coleoptera</taxon>
        <taxon>Polyphaga</taxon>
        <taxon>Cucujiformia</taxon>
        <taxon>Curculionidae</taxon>
        <taxon>Dryophthorinae</taxon>
        <taxon>Sitophilus</taxon>
    </lineage>
</organism>
<sequence length="548" mass="64078">MVQSVRKNDLTMCATCEDLPNCKFGNFNKFCELFLWTFVFDNYLTAAFAVLMSFWAIFFINLWRRKENKLKLRWNTNIEDFDTENRAVFEDSAKSKRRNTITGELEPHIPKINIFFRYAVTLSTCGILIGIIFLTVLVITAFKVIFARYCDASETKFLLYHSKILTMLLGSAMQVFCIKMFEKIYGPLSIELTKYENPRTQQAFDNSVLYKRYLLSFINNYTPLFYLAFMKGKLYTVPHEINFFRRDACMPANCVLALCIQMAFLMTLKDLLGNVCSLIFFQIRKLINYLLNIKEPPPTNIPQWEEEYCLFPTNRYLLTTEFTEMIIKYGFVTFFVAAFPLAPLCALANNLLEMRSDAYKLVMLYRRPIPLMKSGIGAWNGVLLSVTFLSTATNAFVIAFTSDIVPRQVFRSYNPSSDLSEFPVLMLTKYKTVKYDGYSKLNDVPEYCYFRGQYRFTNYFKRHELSLYYWRYLTYRLITVFVFEHVILVCNAILSYSIPKFPVSVAQHLDKARLEVREAKHKAFQSGVNKEGLKNQGNIKESIKLHME</sequence>
<feature type="transmembrane region" description="Helical" evidence="6">
    <location>
        <begin position="118"/>
        <end position="146"/>
    </location>
</feature>
<evidence type="ECO:0000313" key="8">
    <source>
        <dbReference type="Proteomes" id="UP000504635"/>
    </source>
</evidence>
<dbReference type="GO" id="GO:0005886">
    <property type="term" value="C:plasma membrane"/>
    <property type="evidence" value="ECO:0007669"/>
    <property type="project" value="TreeGrafter"/>
</dbReference>
<keyword evidence="4 6" id="KW-1133">Transmembrane helix</keyword>
<dbReference type="InterPro" id="IPR007632">
    <property type="entry name" value="Anoctamin"/>
</dbReference>
<evidence type="ECO:0000256" key="1">
    <source>
        <dbReference type="ARBA" id="ARBA00004141"/>
    </source>
</evidence>
<comment type="subcellular location">
    <subcellularLocation>
        <location evidence="1 6">Membrane</location>
        <topology evidence="1 6">Multi-pass membrane protein</topology>
    </subcellularLocation>
</comment>
<keyword evidence="8" id="KW-1185">Reference proteome</keyword>
<evidence type="ECO:0000259" key="7">
    <source>
        <dbReference type="Pfam" id="PF04547"/>
    </source>
</evidence>
<dbReference type="OrthoDB" id="296386at2759"/>
<evidence type="ECO:0000256" key="2">
    <source>
        <dbReference type="ARBA" id="ARBA00009671"/>
    </source>
</evidence>
<dbReference type="Pfam" id="PF04547">
    <property type="entry name" value="Anoctamin"/>
    <property type="match status" value="1"/>
</dbReference>
<accession>A0A6J2YX42</accession>
<evidence type="ECO:0000256" key="5">
    <source>
        <dbReference type="ARBA" id="ARBA00023136"/>
    </source>
</evidence>
<dbReference type="GeneID" id="115891489"/>
<keyword evidence="5 6" id="KW-0472">Membrane</keyword>
<name>A0A6J2YX42_SITOR</name>
<evidence type="ECO:0000313" key="9">
    <source>
        <dbReference type="RefSeq" id="XP_030767814.1"/>
    </source>
</evidence>
<feature type="transmembrane region" description="Helical" evidence="6">
    <location>
        <begin position="158"/>
        <end position="178"/>
    </location>
</feature>
<evidence type="ECO:0000256" key="4">
    <source>
        <dbReference type="ARBA" id="ARBA00022989"/>
    </source>
</evidence>
<keyword evidence="3 6" id="KW-0812">Transmembrane</keyword>
<comment type="similarity">
    <text evidence="2 6">Belongs to the anoctamin family.</text>
</comment>
<dbReference type="InterPro" id="IPR049452">
    <property type="entry name" value="Anoctamin_TM"/>
</dbReference>
<dbReference type="KEGG" id="soy:115891489"/>
<proteinExistence type="inferred from homology"/>
<reference evidence="9" key="1">
    <citation type="submission" date="2025-08" db="UniProtKB">
        <authorList>
            <consortium name="RefSeq"/>
        </authorList>
    </citation>
    <scope>IDENTIFICATION</scope>
    <source>
        <tissue evidence="9">Gonads</tissue>
    </source>
</reference>
<feature type="transmembrane region" description="Helical" evidence="6">
    <location>
        <begin position="326"/>
        <end position="352"/>
    </location>
</feature>
<evidence type="ECO:0000256" key="3">
    <source>
        <dbReference type="ARBA" id="ARBA00022692"/>
    </source>
</evidence>
<dbReference type="Proteomes" id="UP000504635">
    <property type="component" value="Unplaced"/>
</dbReference>
<dbReference type="GO" id="GO:0005254">
    <property type="term" value="F:chloride channel activity"/>
    <property type="evidence" value="ECO:0007669"/>
    <property type="project" value="TreeGrafter"/>
</dbReference>
<gene>
    <name evidence="9" type="primary">LOC115891489</name>
</gene>
<feature type="domain" description="Anoctamin transmembrane" evidence="7">
    <location>
        <begin position="36"/>
        <end position="509"/>
    </location>
</feature>
<feature type="transmembrane region" description="Helical" evidence="6">
    <location>
        <begin position="376"/>
        <end position="400"/>
    </location>
</feature>
<dbReference type="PANTHER" id="PTHR12308:SF84">
    <property type="entry name" value="ANOCTAMIN"/>
    <property type="match status" value="1"/>
</dbReference>
<dbReference type="RefSeq" id="XP_030767814.1">
    <property type="nucleotide sequence ID" value="XM_030911954.1"/>
</dbReference>
<feature type="transmembrane region" description="Helical" evidence="6">
    <location>
        <begin position="43"/>
        <end position="63"/>
    </location>
</feature>
<protein>
    <recommendedName>
        <fullName evidence="6">Anoctamin</fullName>
    </recommendedName>
</protein>
<dbReference type="PANTHER" id="PTHR12308">
    <property type="entry name" value="ANOCTAMIN"/>
    <property type="match status" value="1"/>
</dbReference>
<evidence type="ECO:0000256" key="6">
    <source>
        <dbReference type="RuleBase" id="RU280814"/>
    </source>
</evidence>
<dbReference type="InParanoid" id="A0A6J2YX42"/>
<feature type="transmembrane region" description="Helical" evidence="6">
    <location>
        <begin position="473"/>
        <end position="494"/>
    </location>
</feature>
<comment type="caution">
    <text evidence="6">Lacks conserved residue(s) required for the propagation of feature annotation.</text>
</comment>